<sequence>MPPSIYPCTSFYTLSVARYGYAVLSNLMLCRRSTFISGDILRSCRGTECIVLRCG</sequence>
<evidence type="ECO:0000313" key="2">
    <source>
        <dbReference type="Proteomes" id="UP000054248"/>
    </source>
</evidence>
<dbReference type="Proteomes" id="UP000054248">
    <property type="component" value="Unassembled WGS sequence"/>
</dbReference>
<evidence type="ECO:0000313" key="1">
    <source>
        <dbReference type="EMBL" id="KIO30369.1"/>
    </source>
</evidence>
<reference evidence="2" key="2">
    <citation type="submission" date="2015-01" db="EMBL/GenBank/DDBJ databases">
        <title>Evolutionary Origins and Diversification of the Mycorrhizal Mutualists.</title>
        <authorList>
            <consortium name="DOE Joint Genome Institute"/>
            <consortium name="Mycorrhizal Genomics Consortium"/>
            <person name="Kohler A."/>
            <person name="Kuo A."/>
            <person name="Nagy L.G."/>
            <person name="Floudas D."/>
            <person name="Copeland A."/>
            <person name="Barry K.W."/>
            <person name="Cichocki N."/>
            <person name="Veneault-Fourrey C."/>
            <person name="LaButti K."/>
            <person name="Lindquist E.A."/>
            <person name="Lipzen A."/>
            <person name="Lundell T."/>
            <person name="Morin E."/>
            <person name="Murat C."/>
            <person name="Riley R."/>
            <person name="Ohm R."/>
            <person name="Sun H."/>
            <person name="Tunlid A."/>
            <person name="Henrissat B."/>
            <person name="Grigoriev I.V."/>
            <person name="Hibbett D.S."/>
            <person name="Martin F."/>
        </authorList>
    </citation>
    <scope>NUCLEOTIDE SEQUENCE [LARGE SCALE GENOMIC DNA]</scope>
    <source>
        <strain evidence="2">MUT 4182</strain>
    </source>
</reference>
<gene>
    <name evidence="1" type="ORF">M407DRAFT_155719</name>
</gene>
<keyword evidence="2" id="KW-1185">Reference proteome</keyword>
<dbReference type="EMBL" id="KN822973">
    <property type="protein sequence ID" value="KIO30369.1"/>
    <property type="molecule type" value="Genomic_DNA"/>
</dbReference>
<accession>A0A0C3QRH4</accession>
<dbReference type="AlphaFoldDB" id="A0A0C3QRH4"/>
<dbReference type="HOGENOM" id="CLU_3034100_0_0_1"/>
<reference evidence="1 2" key="1">
    <citation type="submission" date="2014-04" db="EMBL/GenBank/DDBJ databases">
        <authorList>
            <consortium name="DOE Joint Genome Institute"/>
            <person name="Kuo A."/>
            <person name="Girlanda M."/>
            <person name="Perotto S."/>
            <person name="Kohler A."/>
            <person name="Nagy L.G."/>
            <person name="Floudas D."/>
            <person name="Copeland A."/>
            <person name="Barry K.W."/>
            <person name="Cichocki N."/>
            <person name="Veneault-Fourrey C."/>
            <person name="LaButti K."/>
            <person name="Lindquist E.A."/>
            <person name="Lipzen A."/>
            <person name="Lundell T."/>
            <person name="Morin E."/>
            <person name="Murat C."/>
            <person name="Sun H."/>
            <person name="Tunlid A."/>
            <person name="Henrissat B."/>
            <person name="Grigoriev I.V."/>
            <person name="Hibbett D.S."/>
            <person name="Martin F."/>
            <person name="Nordberg H.P."/>
            <person name="Cantor M.N."/>
            <person name="Hua S.X."/>
        </authorList>
    </citation>
    <scope>NUCLEOTIDE SEQUENCE [LARGE SCALE GENOMIC DNA]</scope>
    <source>
        <strain evidence="1 2">MUT 4182</strain>
    </source>
</reference>
<name>A0A0C3QRH4_9AGAM</name>
<proteinExistence type="predicted"/>
<organism evidence="1 2">
    <name type="scientific">Tulasnella calospora MUT 4182</name>
    <dbReference type="NCBI Taxonomy" id="1051891"/>
    <lineage>
        <taxon>Eukaryota</taxon>
        <taxon>Fungi</taxon>
        <taxon>Dikarya</taxon>
        <taxon>Basidiomycota</taxon>
        <taxon>Agaricomycotina</taxon>
        <taxon>Agaricomycetes</taxon>
        <taxon>Cantharellales</taxon>
        <taxon>Tulasnellaceae</taxon>
        <taxon>Tulasnella</taxon>
    </lineage>
</organism>
<protein>
    <submittedName>
        <fullName evidence="1">Uncharacterized protein</fullName>
    </submittedName>
</protein>